<keyword evidence="3" id="KW-0808">Transferase</keyword>
<evidence type="ECO:0000256" key="2">
    <source>
        <dbReference type="ARBA" id="ARBA00022676"/>
    </source>
</evidence>
<dbReference type="Gene3D" id="3.40.50.2000">
    <property type="entry name" value="Glycogen Phosphorylase B"/>
    <property type="match status" value="2"/>
</dbReference>
<comment type="similarity">
    <text evidence="1">Belongs to the glycosyltransferase group 1 family. Glycosyltransferase 4 subfamily.</text>
</comment>
<protein>
    <submittedName>
        <fullName evidence="4">Uncharacterized protein</fullName>
    </submittedName>
</protein>
<evidence type="ECO:0000256" key="3">
    <source>
        <dbReference type="ARBA" id="ARBA00022679"/>
    </source>
</evidence>
<evidence type="ECO:0000313" key="4">
    <source>
        <dbReference type="EMBL" id="OGM88248.1"/>
    </source>
</evidence>
<proteinExistence type="inferred from homology"/>
<dbReference type="GO" id="GO:0016757">
    <property type="term" value="F:glycosyltransferase activity"/>
    <property type="evidence" value="ECO:0007669"/>
    <property type="project" value="UniProtKB-KW"/>
</dbReference>
<gene>
    <name evidence="4" type="ORF">A2573_01300</name>
</gene>
<dbReference type="CDD" id="cd03801">
    <property type="entry name" value="GT4_PimA-like"/>
    <property type="match status" value="1"/>
</dbReference>
<accession>A0A1F8DK45</accession>
<organism evidence="4 5">
    <name type="scientific">Candidatus Woesebacteria bacterium RIFOXYD1_FULL_43_18</name>
    <dbReference type="NCBI Taxonomy" id="1802551"/>
    <lineage>
        <taxon>Bacteria</taxon>
        <taxon>Candidatus Woeseibacteriota</taxon>
    </lineage>
</organism>
<dbReference type="PANTHER" id="PTHR12526:SF640">
    <property type="entry name" value="COLANIC ACID BIOSYNTHESIS GLYCOSYLTRANSFERASE WCAL-RELATED"/>
    <property type="match status" value="1"/>
</dbReference>
<name>A0A1F8DK45_9BACT</name>
<evidence type="ECO:0000313" key="5">
    <source>
        <dbReference type="Proteomes" id="UP000177596"/>
    </source>
</evidence>
<evidence type="ECO:0000256" key="1">
    <source>
        <dbReference type="ARBA" id="ARBA00009481"/>
    </source>
</evidence>
<dbReference type="SUPFAM" id="SSF53756">
    <property type="entry name" value="UDP-Glycosyltransferase/glycogen phosphorylase"/>
    <property type="match status" value="1"/>
</dbReference>
<comment type="caution">
    <text evidence="4">The sequence shown here is derived from an EMBL/GenBank/DDBJ whole genome shotgun (WGS) entry which is preliminary data.</text>
</comment>
<keyword evidence="2" id="KW-0328">Glycosyltransferase</keyword>
<sequence length="314" mass="34874">MKIAFLNKYQNKVFRGSETFVYELSRRLSKNHEVDVISKINYLTLLKKKYDLIIPTNGRCQVIIIRIVAWLTGAKMIVSGQSGMGWDDRLNLYSFPDSFIALSSKALDWAKKVNPLVKSVYISNGVDLEKFTHGGESFQSGLSKPIILAVGAFTAQKRMDLPIKAVAEMSGVSLLMVGGGGEMKTELEKYGEGALGKDRFRLISVPFGEMPEVYRAADVFTLPSRSTESFGNVLVEAMATNLPVVATIDPIRKEIVGEAGILVDPTDTNAYADALKKALSTNWGDKPRKQAEKFSWDGIAEKYEELFKKLIKEK</sequence>
<dbReference type="PANTHER" id="PTHR12526">
    <property type="entry name" value="GLYCOSYLTRANSFERASE"/>
    <property type="match status" value="1"/>
</dbReference>
<dbReference type="Proteomes" id="UP000177596">
    <property type="component" value="Unassembled WGS sequence"/>
</dbReference>
<dbReference type="Pfam" id="PF13692">
    <property type="entry name" value="Glyco_trans_1_4"/>
    <property type="match status" value="1"/>
</dbReference>
<reference evidence="4 5" key="1">
    <citation type="journal article" date="2016" name="Nat. Commun.">
        <title>Thousands of microbial genomes shed light on interconnected biogeochemical processes in an aquifer system.</title>
        <authorList>
            <person name="Anantharaman K."/>
            <person name="Brown C.T."/>
            <person name="Hug L.A."/>
            <person name="Sharon I."/>
            <person name="Castelle C.J."/>
            <person name="Probst A.J."/>
            <person name="Thomas B.C."/>
            <person name="Singh A."/>
            <person name="Wilkins M.J."/>
            <person name="Karaoz U."/>
            <person name="Brodie E.L."/>
            <person name="Williams K.H."/>
            <person name="Hubbard S.S."/>
            <person name="Banfield J.F."/>
        </authorList>
    </citation>
    <scope>NUCLEOTIDE SEQUENCE [LARGE SCALE GENOMIC DNA]</scope>
</reference>
<dbReference type="EMBL" id="MGIL01000014">
    <property type="protein sequence ID" value="OGM88248.1"/>
    <property type="molecule type" value="Genomic_DNA"/>
</dbReference>
<dbReference type="AlphaFoldDB" id="A0A1F8DK45"/>